<dbReference type="Gene3D" id="1.10.1140.10">
    <property type="entry name" value="Bovine Mitochondrial F1-atpase, Atp Synthase Beta Chain, Chain D, domain 3"/>
    <property type="match status" value="1"/>
</dbReference>
<evidence type="ECO:0000256" key="8">
    <source>
        <dbReference type="ARBA" id="ARBA00023065"/>
    </source>
</evidence>
<evidence type="ECO:0000256" key="3">
    <source>
        <dbReference type="ARBA" id="ARBA00022448"/>
    </source>
</evidence>
<dbReference type="PROSITE" id="PS00152">
    <property type="entry name" value="ATPASE_ALPHA_BETA"/>
    <property type="match status" value="1"/>
</dbReference>
<keyword evidence="11 14" id="KW-0066">ATP synthesis</keyword>
<comment type="catalytic activity">
    <reaction evidence="12">
        <text>4 Na(+)(in) + ATP + H2O = 4 Na(+)(out) + ADP + phosphate + H(+)</text>
        <dbReference type="Rhea" id="RHEA:58156"/>
        <dbReference type="ChEBI" id="CHEBI:15377"/>
        <dbReference type="ChEBI" id="CHEBI:15378"/>
        <dbReference type="ChEBI" id="CHEBI:29101"/>
        <dbReference type="ChEBI" id="CHEBI:30616"/>
        <dbReference type="ChEBI" id="CHEBI:43474"/>
        <dbReference type="ChEBI" id="CHEBI:456216"/>
        <dbReference type="EC" id="7.2.2.1"/>
    </reaction>
</comment>
<dbReference type="PANTHER" id="PTHR15184:SF71">
    <property type="entry name" value="ATP SYNTHASE SUBUNIT BETA, MITOCHONDRIAL"/>
    <property type="match status" value="1"/>
</dbReference>
<keyword evidence="6 14" id="KW-0067">ATP-binding</keyword>
<dbReference type="GO" id="GO:0046933">
    <property type="term" value="F:proton-transporting ATP synthase activity, rotational mechanism"/>
    <property type="evidence" value="ECO:0007669"/>
    <property type="project" value="UniProtKB-UniRule"/>
</dbReference>
<dbReference type="InterPro" id="IPR036121">
    <property type="entry name" value="ATPase_F1/V1/A1_a/bsu_N_sf"/>
</dbReference>
<evidence type="ECO:0000256" key="11">
    <source>
        <dbReference type="ARBA" id="ARBA00023310"/>
    </source>
</evidence>
<dbReference type="Pfam" id="PF00006">
    <property type="entry name" value="ATP-synt_ab"/>
    <property type="match status" value="1"/>
</dbReference>
<keyword evidence="4 14" id="KW-0547">Nucleotide-binding</keyword>
<keyword evidence="9 14" id="KW-0472">Membrane</keyword>
<proteinExistence type="inferred from homology"/>
<dbReference type="NCBIfam" id="TIGR01039">
    <property type="entry name" value="atpD"/>
    <property type="match status" value="1"/>
</dbReference>
<dbReference type="InterPro" id="IPR000194">
    <property type="entry name" value="ATPase_F1/V1/A1_a/bsu_nucl-bd"/>
</dbReference>
<evidence type="ECO:0000256" key="9">
    <source>
        <dbReference type="ARBA" id="ARBA00023136"/>
    </source>
</evidence>
<comment type="subcellular location">
    <subcellularLocation>
        <location evidence="1 14">Cell membrane</location>
        <topology evidence="1 14">Peripheral membrane protein</topology>
    </subcellularLocation>
</comment>
<dbReference type="GO" id="GO:0045259">
    <property type="term" value="C:proton-transporting ATP synthase complex"/>
    <property type="evidence" value="ECO:0007669"/>
    <property type="project" value="UniProtKB-KW"/>
</dbReference>
<dbReference type="CDD" id="cd18110">
    <property type="entry name" value="ATP-synt_F1_beta_C"/>
    <property type="match status" value="1"/>
</dbReference>
<evidence type="ECO:0000256" key="13">
    <source>
        <dbReference type="ARBA" id="ARBA00059242"/>
    </source>
</evidence>
<dbReference type="EC" id="7.1.2.2" evidence="14"/>
<dbReference type="InterPro" id="IPR004100">
    <property type="entry name" value="ATPase_F1/V1/A1_a/bsu_N"/>
</dbReference>
<dbReference type="InterPro" id="IPR024034">
    <property type="entry name" value="ATPase_F1/V1_b/a_C"/>
</dbReference>
<evidence type="ECO:0000256" key="5">
    <source>
        <dbReference type="ARBA" id="ARBA00022781"/>
    </source>
</evidence>
<feature type="domain" description="AAA+ ATPase" evidence="15">
    <location>
        <begin position="146"/>
        <end position="358"/>
    </location>
</feature>
<feature type="binding site" evidence="14">
    <location>
        <begin position="154"/>
        <end position="161"/>
    </location>
    <ligand>
        <name>ATP</name>
        <dbReference type="ChEBI" id="CHEBI:30616"/>
    </ligand>
</feature>
<dbReference type="GO" id="GO:0005886">
    <property type="term" value="C:plasma membrane"/>
    <property type="evidence" value="ECO:0007669"/>
    <property type="project" value="UniProtKB-SubCell"/>
</dbReference>
<dbReference type="GO" id="GO:0046962">
    <property type="term" value="F:sodium-transporting ATPase activity, rotational mechanism"/>
    <property type="evidence" value="ECO:0007669"/>
    <property type="project" value="UniProtKB-EC"/>
</dbReference>
<dbReference type="KEGG" id="fax:FUAX_29740"/>
<dbReference type="InterPro" id="IPR005722">
    <property type="entry name" value="ATP_synth_F1_bsu"/>
</dbReference>
<evidence type="ECO:0000256" key="4">
    <source>
        <dbReference type="ARBA" id="ARBA00022741"/>
    </source>
</evidence>
<reference evidence="16 17" key="1">
    <citation type="submission" date="2021-12" db="EMBL/GenBank/DDBJ databases">
        <title>Genome sequencing of bacteria with rrn-lacking chromosome and rrn-plasmid.</title>
        <authorList>
            <person name="Anda M."/>
            <person name="Iwasaki W."/>
        </authorList>
    </citation>
    <scope>NUCLEOTIDE SEQUENCE [LARGE SCALE GENOMIC DNA]</scope>
    <source>
        <strain evidence="16 17">DSM 100852</strain>
    </source>
</reference>
<evidence type="ECO:0000256" key="6">
    <source>
        <dbReference type="ARBA" id="ARBA00022840"/>
    </source>
</evidence>
<comment type="function">
    <text evidence="13">Produces ATP from ADP in the presence of a sodium ion gradient across the membrane. The beta chain is the catalytic subunit.</text>
</comment>
<accession>A0AAU9CRC9</accession>
<keyword evidence="14" id="KW-1003">Cell membrane</keyword>
<dbReference type="SMART" id="SM00382">
    <property type="entry name" value="AAA"/>
    <property type="match status" value="1"/>
</dbReference>
<evidence type="ECO:0000256" key="7">
    <source>
        <dbReference type="ARBA" id="ARBA00022967"/>
    </source>
</evidence>
<dbReference type="InterPro" id="IPR027417">
    <property type="entry name" value="P-loop_NTPase"/>
</dbReference>
<keyword evidence="5 14" id="KW-0375">Hydrogen ion transport</keyword>
<dbReference type="Pfam" id="PF22919">
    <property type="entry name" value="ATP-synt_VA_C"/>
    <property type="match status" value="1"/>
</dbReference>
<protein>
    <recommendedName>
        <fullName evidence="14">ATP synthase subunit beta</fullName>
        <ecNumber evidence="14">7.1.2.2</ecNumber>
    </recommendedName>
    <alternativeName>
        <fullName evidence="14">ATP synthase F1 sector subunit beta</fullName>
    </alternativeName>
    <alternativeName>
        <fullName evidence="14">F-ATPase subunit beta</fullName>
    </alternativeName>
</protein>
<dbReference type="AlphaFoldDB" id="A0AAU9CRC9"/>
<keyword evidence="3 14" id="KW-0813">Transport</keyword>
<evidence type="ECO:0000313" key="17">
    <source>
        <dbReference type="Proteomes" id="UP001348817"/>
    </source>
</evidence>
<dbReference type="InterPro" id="IPR055190">
    <property type="entry name" value="ATP-synt_VA_C"/>
</dbReference>
<dbReference type="PANTHER" id="PTHR15184">
    <property type="entry name" value="ATP SYNTHASE"/>
    <property type="match status" value="1"/>
</dbReference>
<dbReference type="FunFam" id="1.10.1140.10:FF:000001">
    <property type="entry name" value="ATP synthase subunit beta"/>
    <property type="match status" value="1"/>
</dbReference>
<dbReference type="EMBL" id="AP025314">
    <property type="protein sequence ID" value="BDD10542.1"/>
    <property type="molecule type" value="Genomic_DNA"/>
</dbReference>
<comment type="similarity">
    <text evidence="2 14">Belongs to the ATPase alpha/beta chains family.</text>
</comment>
<dbReference type="FunFam" id="2.40.10.170:FF:000005">
    <property type="entry name" value="ATP synthase subunit beta"/>
    <property type="match status" value="1"/>
</dbReference>
<comment type="function">
    <text evidence="14">Produces ATP from ADP in the presence of a proton gradient across the membrane. The catalytic sites are hosted primarily by the beta subunits.</text>
</comment>
<dbReference type="SUPFAM" id="SSF50615">
    <property type="entry name" value="N-terminal domain of alpha and beta subunits of F1 ATP synthase"/>
    <property type="match status" value="1"/>
</dbReference>
<evidence type="ECO:0000256" key="12">
    <source>
        <dbReference type="ARBA" id="ARBA00052325"/>
    </source>
</evidence>
<sequence length="502" mass="54115">MANIGKITQVIGPVVDVSFDAEGATLPAILNALEVTKPDGAKIVLEVQQHLGEKRVRTVSMEGTEGLVRGLDVVDTGSPIEMPIGEEVRGRLFNVVGEAIDGLPAVDSEKGLPIHRQAPAYENLSTSTEVLFTGIKVIDLLEPYPKGGKIGLFGGAGVGKTVLIMELVNNIAKAHSGLSVFAGVGERTREGNDLLREFIESGVIKYGDEFVKSMEEGGWDLSKVDPNELKKSQATLVFGQMNEPPGARARVALSGLTVAEYFRDGDGEGEGRDILLFIDNIFRFTQAGSEVSALLGRMPSAVGYQPTLATEMGAMQERITSTKRGSITSVQAVYVPADDLTDPAPATTFTHLDAKTVLSRQIASLGIYPAVDPLDSTSRILSPDILGDDHYNTAQRVIEILQRYKELQDIIAILGMDELSDEDKETVHRARRVQRFLSQPFHVAEQFTGMQGVLVDIKDTISGFNAILDGTYDHLPEAAFNLVGTIEEAVTKGEKLLAEAKA</sequence>
<organism evidence="16 17">
    <name type="scientific">Fulvitalea axinellae</name>
    <dbReference type="NCBI Taxonomy" id="1182444"/>
    <lineage>
        <taxon>Bacteria</taxon>
        <taxon>Pseudomonadati</taxon>
        <taxon>Bacteroidota</taxon>
        <taxon>Cytophagia</taxon>
        <taxon>Cytophagales</taxon>
        <taxon>Persicobacteraceae</taxon>
        <taxon>Fulvitalea</taxon>
    </lineage>
</organism>
<keyword evidence="8 14" id="KW-0406">Ion transport</keyword>
<keyword evidence="10 14" id="KW-0139">CF(1)</keyword>
<dbReference type="SUPFAM" id="SSF47917">
    <property type="entry name" value="C-terminal domain of alpha and beta subunits of F1 ATP synthase"/>
    <property type="match status" value="1"/>
</dbReference>
<dbReference type="Pfam" id="PF02874">
    <property type="entry name" value="ATP-synt_ab_N"/>
    <property type="match status" value="1"/>
</dbReference>
<dbReference type="Gene3D" id="2.40.10.170">
    <property type="match status" value="1"/>
</dbReference>
<dbReference type="InterPro" id="IPR050053">
    <property type="entry name" value="ATPase_alpha/beta_chains"/>
</dbReference>
<dbReference type="Gene3D" id="3.40.50.300">
    <property type="entry name" value="P-loop containing nucleotide triphosphate hydrolases"/>
    <property type="match status" value="1"/>
</dbReference>
<keyword evidence="7 14" id="KW-1278">Translocase</keyword>
<dbReference type="FunFam" id="3.40.50.300:FF:000004">
    <property type="entry name" value="ATP synthase subunit beta"/>
    <property type="match status" value="1"/>
</dbReference>
<dbReference type="InterPro" id="IPR020003">
    <property type="entry name" value="ATPase_a/bsu_AS"/>
</dbReference>
<evidence type="ECO:0000256" key="2">
    <source>
        <dbReference type="ARBA" id="ARBA00008936"/>
    </source>
</evidence>
<dbReference type="HAMAP" id="MF_01347">
    <property type="entry name" value="ATP_synth_beta_bact"/>
    <property type="match status" value="1"/>
</dbReference>
<dbReference type="SUPFAM" id="SSF52540">
    <property type="entry name" value="P-loop containing nucleoside triphosphate hydrolases"/>
    <property type="match status" value="1"/>
</dbReference>
<keyword evidence="17" id="KW-1185">Reference proteome</keyword>
<gene>
    <name evidence="14 16" type="primary">atpD</name>
    <name evidence="16" type="ORF">FUAX_29740</name>
</gene>
<evidence type="ECO:0000256" key="1">
    <source>
        <dbReference type="ARBA" id="ARBA00004202"/>
    </source>
</evidence>
<dbReference type="CDD" id="cd01133">
    <property type="entry name" value="F1-ATPase_beta_CD"/>
    <property type="match status" value="1"/>
</dbReference>
<dbReference type="GO" id="GO:0005524">
    <property type="term" value="F:ATP binding"/>
    <property type="evidence" value="ECO:0007669"/>
    <property type="project" value="UniProtKB-UniRule"/>
</dbReference>
<evidence type="ECO:0000313" key="16">
    <source>
        <dbReference type="EMBL" id="BDD10542.1"/>
    </source>
</evidence>
<evidence type="ECO:0000256" key="14">
    <source>
        <dbReference type="HAMAP-Rule" id="MF_01347"/>
    </source>
</evidence>
<evidence type="ECO:0000259" key="15">
    <source>
        <dbReference type="SMART" id="SM00382"/>
    </source>
</evidence>
<name>A0AAU9CRC9_9BACT</name>
<comment type="catalytic activity">
    <reaction evidence="14">
        <text>ATP + H2O + 4 H(+)(in) = ADP + phosphate + 5 H(+)(out)</text>
        <dbReference type="Rhea" id="RHEA:57720"/>
        <dbReference type="ChEBI" id="CHEBI:15377"/>
        <dbReference type="ChEBI" id="CHEBI:15378"/>
        <dbReference type="ChEBI" id="CHEBI:30616"/>
        <dbReference type="ChEBI" id="CHEBI:43474"/>
        <dbReference type="ChEBI" id="CHEBI:456216"/>
        <dbReference type="EC" id="7.1.2.2"/>
    </reaction>
</comment>
<dbReference type="CDD" id="cd18115">
    <property type="entry name" value="ATP-synt_F1_beta_N"/>
    <property type="match status" value="1"/>
</dbReference>
<dbReference type="Proteomes" id="UP001348817">
    <property type="component" value="Chromosome"/>
</dbReference>
<dbReference type="RefSeq" id="WP_338392088.1">
    <property type="nucleotide sequence ID" value="NZ_AP025314.1"/>
</dbReference>
<dbReference type="InterPro" id="IPR003593">
    <property type="entry name" value="AAA+_ATPase"/>
</dbReference>
<evidence type="ECO:0000256" key="10">
    <source>
        <dbReference type="ARBA" id="ARBA00023196"/>
    </source>
</evidence>